<gene>
    <name evidence="3" type="ORF">KSX_65170</name>
</gene>
<dbReference type="PANTHER" id="PTHR21310">
    <property type="entry name" value="AMINOGLYCOSIDE PHOSPHOTRANSFERASE-RELATED-RELATED"/>
    <property type="match status" value="1"/>
</dbReference>
<keyword evidence="1" id="KW-0472">Membrane</keyword>
<dbReference type="Proteomes" id="UP000612362">
    <property type="component" value="Unassembled WGS sequence"/>
</dbReference>
<keyword evidence="1" id="KW-1133">Transmembrane helix</keyword>
<protein>
    <recommendedName>
        <fullName evidence="2">Aminoglycoside phosphotransferase domain-containing protein</fullName>
    </recommendedName>
</protein>
<dbReference type="InterPro" id="IPR011009">
    <property type="entry name" value="Kinase-like_dom_sf"/>
</dbReference>
<evidence type="ECO:0000313" key="4">
    <source>
        <dbReference type="Proteomes" id="UP000612362"/>
    </source>
</evidence>
<dbReference type="Pfam" id="PF01636">
    <property type="entry name" value="APH"/>
    <property type="match status" value="1"/>
</dbReference>
<evidence type="ECO:0000259" key="2">
    <source>
        <dbReference type="Pfam" id="PF01636"/>
    </source>
</evidence>
<feature type="domain" description="Aminoglycoside phosphotransferase" evidence="2">
    <location>
        <begin position="63"/>
        <end position="262"/>
    </location>
</feature>
<sequence length="327" mass="37834">MRLTSRADPSLDQEMLRSFIDTTFSADVTSVHKKAEGAFGIIYVVHMTRDPGQVVIKAHKFPGRGLAEQRQLEALRKYAPVPVPHVYALHIAPDTSYEVLLMEHLPGVEGRQLGELDEKARDKVARHMIEVQRALHAVRSPHGYGPIDGPSYETWWDYYGQRVRAINQLIQHPRSPEEALPALIREVAQHALDRAEEILGHRQREAVLIHSDYCLGNLLFHPSTYQVTGLLDPLDAEWADYELDLIHLTKSQGKRYHLLETYQQMLALDQDFELRYWFYMFWTWLYYYALIGLYDAQWYPACATHLKQVMMERGLMEGSARSMIVES</sequence>
<evidence type="ECO:0000256" key="1">
    <source>
        <dbReference type="SAM" id="Phobius"/>
    </source>
</evidence>
<keyword evidence="4" id="KW-1185">Reference proteome</keyword>
<reference evidence="3" key="1">
    <citation type="submission" date="2020-10" db="EMBL/GenBank/DDBJ databases">
        <title>Taxonomic study of unclassified bacteria belonging to the class Ktedonobacteria.</title>
        <authorList>
            <person name="Yabe S."/>
            <person name="Wang C.M."/>
            <person name="Zheng Y."/>
            <person name="Sakai Y."/>
            <person name="Cavaletti L."/>
            <person name="Monciardini P."/>
            <person name="Donadio S."/>
        </authorList>
    </citation>
    <scope>NUCLEOTIDE SEQUENCE</scope>
    <source>
        <strain evidence="3">SOSP1-1</strain>
    </source>
</reference>
<dbReference type="RefSeq" id="WP_220197575.1">
    <property type="nucleotide sequence ID" value="NZ_BNJF01000004.1"/>
</dbReference>
<proteinExistence type="predicted"/>
<dbReference type="AlphaFoldDB" id="A0A8J3IBK5"/>
<name>A0A8J3IBK5_9CHLR</name>
<dbReference type="InterPro" id="IPR051678">
    <property type="entry name" value="AGP_Transferase"/>
</dbReference>
<accession>A0A8J3IBK5</accession>
<organism evidence="3 4">
    <name type="scientific">Ktedonospora formicarum</name>
    <dbReference type="NCBI Taxonomy" id="2778364"/>
    <lineage>
        <taxon>Bacteria</taxon>
        <taxon>Bacillati</taxon>
        <taxon>Chloroflexota</taxon>
        <taxon>Ktedonobacteria</taxon>
        <taxon>Ktedonobacterales</taxon>
        <taxon>Ktedonobacteraceae</taxon>
        <taxon>Ktedonospora</taxon>
    </lineage>
</organism>
<dbReference type="Gene3D" id="3.90.1200.10">
    <property type="match status" value="1"/>
</dbReference>
<dbReference type="SUPFAM" id="SSF56112">
    <property type="entry name" value="Protein kinase-like (PK-like)"/>
    <property type="match status" value="1"/>
</dbReference>
<feature type="transmembrane region" description="Helical" evidence="1">
    <location>
        <begin position="276"/>
        <end position="294"/>
    </location>
</feature>
<comment type="caution">
    <text evidence="3">The sequence shown here is derived from an EMBL/GenBank/DDBJ whole genome shotgun (WGS) entry which is preliminary data.</text>
</comment>
<keyword evidence="1" id="KW-0812">Transmembrane</keyword>
<dbReference type="InterPro" id="IPR002575">
    <property type="entry name" value="Aminoglycoside_PTrfase"/>
</dbReference>
<evidence type="ECO:0000313" key="3">
    <source>
        <dbReference type="EMBL" id="GHO48354.1"/>
    </source>
</evidence>
<dbReference type="EMBL" id="BNJF01000004">
    <property type="protein sequence ID" value="GHO48354.1"/>
    <property type="molecule type" value="Genomic_DNA"/>
</dbReference>